<comment type="caution">
    <text evidence="1">The sequence shown here is derived from an EMBL/GenBank/DDBJ whole genome shotgun (WGS) entry which is preliminary data.</text>
</comment>
<dbReference type="AlphaFoldDB" id="A0A8X6VUG3"/>
<dbReference type="EMBL" id="BMAU01021361">
    <property type="protein sequence ID" value="GFY22661.1"/>
    <property type="molecule type" value="Genomic_DNA"/>
</dbReference>
<name>A0A8X6VUG3_TRICX</name>
<dbReference type="Proteomes" id="UP000887159">
    <property type="component" value="Unassembled WGS sequence"/>
</dbReference>
<evidence type="ECO:0000313" key="2">
    <source>
        <dbReference type="Proteomes" id="UP000887159"/>
    </source>
</evidence>
<organism evidence="1 2">
    <name type="scientific">Trichonephila clavipes</name>
    <name type="common">Golden silk orbweaver</name>
    <name type="synonym">Nephila clavipes</name>
    <dbReference type="NCBI Taxonomy" id="2585209"/>
    <lineage>
        <taxon>Eukaryota</taxon>
        <taxon>Metazoa</taxon>
        <taxon>Ecdysozoa</taxon>
        <taxon>Arthropoda</taxon>
        <taxon>Chelicerata</taxon>
        <taxon>Arachnida</taxon>
        <taxon>Araneae</taxon>
        <taxon>Araneomorphae</taxon>
        <taxon>Entelegynae</taxon>
        <taxon>Araneoidea</taxon>
        <taxon>Nephilidae</taxon>
        <taxon>Trichonephila</taxon>
    </lineage>
</organism>
<reference evidence="1" key="1">
    <citation type="submission" date="2020-08" db="EMBL/GenBank/DDBJ databases">
        <title>Multicomponent nature underlies the extraordinary mechanical properties of spider dragline silk.</title>
        <authorList>
            <person name="Kono N."/>
            <person name="Nakamura H."/>
            <person name="Mori M."/>
            <person name="Yoshida Y."/>
            <person name="Ohtoshi R."/>
            <person name="Malay A.D."/>
            <person name="Moran D.A.P."/>
            <person name="Tomita M."/>
            <person name="Numata K."/>
            <person name="Arakawa K."/>
        </authorList>
    </citation>
    <scope>NUCLEOTIDE SEQUENCE</scope>
</reference>
<keyword evidence="2" id="KW-1185">Reference proteome</keyword>
<accession>A0A8X6VUG3</accession>
<proteinExistence type="predicted"/>
<gene>
    <name evidence="1" type="ORF">TNCV_2179221</name>
</gene>
<sequence>MSRKSPFTIQNALNGIGGYPKSVKKLRSVTPHRSLNSCRGVISEPDLKCASEKEILEELSDQGVTLVRRITIKKTHHFSPLNI</sequence>
<evidence type="ECO:0000313" key="1">
    <source>
        <dbReference type="EMBL" id="GFY22661.1"/>
    </source>
</evidence>
<protein>
    <submittedName>
        <fullName evidence="1">Uncharacterized protein</fullName>
    </submittedName>
</protein>